<evidence type="ECO:0000313" key="4">
    <source>
        <dbReference type="Proteomes" id="UP000625033"/>
    </source>
</evidence>
<keyword evidence="3" id="KW-0808">Transferase</keyword>
<evidence type="ECO:0000259" key="2">
    <source>
        <dbReference type="PROSITE" id="PS50011"/>
    </source>
</evidence>
<organism evidence="3 4">
    <name type="scientific">Zhihengliuella flava</name>
    <dbReference type="NCBI Taxonomy" id="1285193"/>
    <lineage>
        <taxon>Bacteria</taxon>
        <taxon>Bacillati</taxon>
        <taxon>Actinomycetota</taxon>
        <taxon>Actinomycetes</taxon>
        <taxon>Micrococcales</taxon>
        <taxon>Micrococcaceae</taxon>
        <taxon>Zhihengliuella</taxon>
    </lineage>
</organism>
<name>A0A931GF80_9MICC</name>
<dbReference type="PANTHER" id="PTHR21064:SF6">
    <property type="entry name" value="AMINOGLYCOSIDE PHOSPHOTRANSFERASE DOMAIN-CONTAINING PROTEIN"/>
    <property type="match status" value="1"/>
</dbReference>
<accession>A0A931GF80</accession>
<dbReference type="Proteomes" id="UP000625033">
    <property type="component" value="Unassembled WGS sequence"/>
</dbReference>
<dbReference type="RefSeq" id="WP_196836348.1">
    <property type="nucleotide sequence ID" value="NZ_JADOTZ010000001.1"/>
</dbReference>
<protein>
    <submittedName>
        <fullName evidence="3">Ser/Thr protein kinase RdoA (MazF antagonist)</fullName>
    </submittedName>
</protein>
<dbReference type="PROSITE" id="PS00109">
    <property type="entry name" value="PROTEIN_KINASE_TYR"/>
    <property type="match status" value="1"/>
</dbReference>
<evidence type="ECO:0000256" key="1">
    <source>
        <dbReference type="ARBA" id="ARBA00038240"/>
    </source>
</evidence>
<dbReference type="Gene3D" id="3.90.1200.10">
    <property type="match status" value="1"/>
</dbReference>
<dbReference type="GO" id="GO:0005524">
    <property type="term" value="F:ATP binding"/>
    <property type="evidence" value="ECO:0007669"/>
    <property type="project" value="InterPro"/>
</dbReference>
<dbReference type="InterPro" id="IPR050249">
    <property type="entry name" value="Pseudomonas-type_ThrB"/>
</dbReference>
<dbReference type="PANTHER" id="PTHR21064">
    <property type="entry name" value="AMINOGLYCOSIDE PHOSPHOTRANSFERASE DOMAIN-CONTAINING PROTEIN-RELATED"/>
    <property type="match status" value="1"/>
</dbReference>
<dbReference type="InterPro" id="IPR008266">
    <property type="entry name" value="Tyr_kinase_AS"/>
</dbReference>
<dbReference type="Pfam" id="PF01636">
    <property type="entry name" value="APH"/>
    <property type="match status" value="1"/>
</dbReference>
<proteinExistence type="inferred from homology"/>
<dbReference type="InterPro" id="IPR000719">
    <property type="entry name" value="Prot_kinase_dom"/>
</dbReference>
<keyword evidence="3" id="KW-0418">Kinase</keyword>
<dbReference type="PROSITE" id="PS50011">
    <property type="entry name" value="PROTEIN_KINASE_DOM"/>
    <property type="match status" value="1"/>
</dbReference>
<dbReference type="InterPro" id="IPR002575">
    <property type="entry name" value="Aminoglycoside_PTrfase"/>
</dbReference>
<reference evidence="3" key="1">
    <citation type="submission" date="2020-11" db="EMBL/GenBank/DDBJ databases">
        <title>Sequencing the genomes of 1000 actinobacteria strains.</title>
        <authorList>
            <person name="Klenk H.-P."/>
        </authorList>
    </citation>
    <scope>NUCLEOTIDE SEQUENCE</scope>
    <source>
        <strain evidence="3">DSM 26152</strain>
    </source>
</reference>
<dbReference type="SUPFAM" id="SSF56112">
    <property type="entry name" value="Protein kinase-like (PK-like)"/>
    <property type="match status" value="1"/>
</dbReference>
<dbReference type="InterPro" id="IPR011009">
    <property type="entry name" value="Kinase-like_dom_sf"/>
</dbReference>
<comment type="caution">
    <text evidence="3">The sequence shown here is derived from an EMBL/GenBank/DDBJ whole genome shotgun (WGS) entry which is preliminary data.</text>
</comment>
<dbReference type="GO" id="GO:0004672">
    <property type="term" value="F:protein kinase activity"/>
    <property type="evidence" value="ECO:0007669"/>
    <property type="project" value="InterPro"/>
</dbReference>
<sequence>MKLPEATELVERTLGRYGLEGQGRLELVKYRENYVFKLTCPTAAFAVRVHRLGYRNAAQIRTEMAYLHALAERGLPVPRVVPTREGELLCAASWQGETVYVDVLDWVEGAMPLGDIAQGLDGASALTPEEFESLGVRLGQLHGALMELGRLPGFERPAWDAAGLVGPAPVWGDPRRVPGLSPADEATLSRALAVLVEDLDALPRGSEHFGVIHADLTPENVLISESRMTLIDFDDFGEGWHLFDLATVLFFYVPHPRYEQYRAALFDGYAQARPLPPGFADGWEALLLARALTYLGWAGQRAGDPEADFIANAVAPGVVAMARDYLKHRAVR</sequence>
<dbReference type="EMBL" id="JADOTZ010000001">
    <property type="protein sequence ID" value="MBG6085128.1"/>
    <property type="molecule type" value="Genomic_DNA"/>
</dbReference>
<dbReference type="AlphaFoldDB" id="A0A931GF80"/>
<dbReference type="GO" id="GO:0019202">
    <property type="term" value="F:amino acid kinase activity"/>
    <property type="evidence" value="ECO:0007669"/>
    <property type="project" value="TreeGrafter"/>
</dbReference>
<keyword evidence="4" id="KW-1185">Reference proteome</keyword>
<feature type="domain" description="Protein kinase" evidence="2">
    <location>
        <begin position="14"/>
        <end position="332"/>
    </location>
</feature>
<dbReference type="Gene3D" id="3.30.200.20">
    <property type="entry name" value="Phosphorylase Kinase, domain 1"/>
    <property type="match status" value="1"/>
</dbReference>
<comment type="similarity">
    <text evidence="1">Belongs to the pseudomonas-type ThrB family.</text>
</comment>
<gene>
    <name evidence="3" type="ORF">IW252_001895</name>
</gene>
<evidence type="ECO:0000313" key="3">
    <source>
        <dbReference type="EMBL" id="MBG6085128.1"/>
    </source>
</evidence>